<dbReference type="Pfam" id="PF00497">
    <property type="entry name" value="SBP_bac_3"/>
    <property type="match status" value="1"/>
</dbReference>
<evidence type="ECO:0000256" key="5">
    <source>
        <dbReference type="SAM" id="MobiDB-lite"/>
    </source>
</evidence>
<dbReference type="SMART" id="SM00062">
    <property type="entry name" value="PBPb"/>
    <property type="match status" value="1"/>
</dbReference>
<dbReference type="GO" id="GO:0030313">
    <property type="term" value="C:cell envelope"/>
    <property type="evidence" value="ECO:0007669"/>
    <property type="project" value="UniProtKB-SubCell"/>
</dbReference>
<feature type="region of interest" description="Disordered" evidence="5">
    <location>
        <begin position="285"/>
        <end position="347"/>
    </location>
</feature>
<evidence type="ECO:0000256" key="1">
    <source>
        <dbReference type="ARBA" id="ARBA00004196"/>
    </source>
</evidence>
<dbReference type="Gene3D" id="3.40.190.10">
    <property type="entry name" value="Periplasmic binding protein-like II"/>
    <property type="match status" value="2"/>
</dbReference>
<dbReference type="InterPro" id="IPR018313">
    <property type="entry name" value="SBP_3_CS"/>
</dbReference>
<dbReference type="OrthoDB" id="3181937at2"/>
<accession>A0A4S2F345</accession>
<organism evidence="8 9">
    <name type="scientific">Muricaecibacterium torontonense</name>
    <dbReference type="NCBI Taxonomy" id="3032871"/>
    <lineage>
        <taxon>Bacteria</taxon>
        <taxon>Bacillati</taxon>
        <taxon>Actinomycetota</taxon>
        <taxon>Coriobacteriia</taxon>
        <taxon>Coriobacteriales</taxon>
        <taxon>Atopobiaceae</taxon>
        <taxon>Muricaecibacterium</taxon>
    </lineage>
</organism>
<dbReference type="PANTHER" id="PTHR35936">
    <property type="entry name" value="MEMBRANE-BOUND LYTIC MUREIN TRANSGLYCOSYLASE F"/>
    <property type="match status" value="1"/>
</dbReference>
<dbReference type="PROSITE" id="PS51257">
    <property type="entry name" value="PROKAR_LIPOPROTEIN"/>
    <property type="match status" value="1"/>
</dbReference>
<dbReference type="RefSeq" id="WP_136012003.1">
    <property type="nucleotide sequence ID" value="NZ_SRYE01000001.1"/>
</dbReference>
<sequence>MKLWARLSMLCVSALACLVMLAGCSSTGSVEEARSSRQGQVAPVVEAPTIHQDGVLKVAILTNAGTPEVMQDAQGTYWGLDVDVASALAQQLGLAVELVPADSVKAALTTDADVILGVTSSDADTLTVVSAYMEEACGLFGRTQEGHIAGMNELTGTTIGVVSGTEAEGLVAGAGLGATITSYPDIDAAFEALAEGAIDYVACPATEGAYLTFEYAGTEFAGTLTMPVTVGAGVLSSNAKLVEAVQKALDSISSNGVLAILRSRWMGDLPHLSDATLVEGVALDSQESADEAAAEAGPEGSEVQDGAPVETGDLASGKGQAAAPEVEGPQEDQGRSESSASMVRGDLNGSYNLKAGANAVTALI</sequence>
<evidence type="ECO:0000256" key="6">
    <source>
        <dbReference type="SAM" id="SignalP"/>
    </source>
</evidence>
<dbReference type="AlphaFoldDB" id="A0A4S2F345"/>
<feature type="domain" description="Solute-binding protein family 3/N-terminal" evidence="7">
    <location>
        <begin position="55"/>
        <end position="269"/>
    </location>
</feature>
<evidence type="ECO:0000256" key="3">
    <source>
        <dbReference type="ARBA" id="ARBA00022729"/>
    </source>
</evidence>
<gene>
    <name evidence="8" type="ORF">E5334_02430</name>
</gene>
<feature type="signal peptide" evidence="6">
    <location>
        <begin position="1"/>
        <end position="22"/>
    </location>
</feature>
<comment type="caution">
    <text evidence="8">The sequence shown here is derived from an EMBL/GenBank/DDBJ whole genome shotgun (WGS) entry which is preliminary data.</text>
</comment>
<keyword evidence="9" id="KW-1185">Reference proteome</keyword>
<keyword evidence="3 6" id="KW-0732">Signal</keyword>
<evidence type="ECO:0000313" key="8">
    <source>
        <dbReference type="EMBL" id="TGY63376.1"/>
    </source>
</evidence>
<reference evidence="8 9" key="1">
    <citation type="submission" date="2019-04" db="EMBL/GenBank/DDBJ databases">
        <title>Microbes associate with the intestines of laboratory mice.</title>
        <authorList>
            <person name="Navarre W."/>
            <person name="Wong E."/>
            <person name="Huang K."/>
            <person name="Tropini C."/>
            <person name="Ng K."/>
            <person name="Yu B."/>
        </authorList>
    </citation>
    <scope>NUCLEOTIDE SEQUENCE [LARGE SCALE GENOMIC DNA]</scope>
    <source>
        <strain evidence="8 9">NM07_P-09</strain>
    </source>
</reference>
<protein>
    <submittedName>
        <fullName evidence="8">Transporter substrate-binding domain-containing protein</fullName>
    </submittedName>
</protein>
<dbReference type="Proteomes" id="UP000310263">
    <property type="component" value="Unassembled WGS sequence"/>
</dbReference>
<evidence type="ECO:0000313" key="9">
    <source>
        <dbReference type="Proteomes" id="UP000310263"/>
    </source>
</evidence>
<dbReference type="SUPFAM" id="SSF53850">
    <property type="entry name" value="Periplasmic binding protein-like II"/>
    <property type="match status" value="1"/>
</dbReference>
<dbReference type="PROSITE" id="PS01039">
    <property type="entry name" value="SBP_BACTERIAL_3"/>
    <property type="match status" value="1"/>
</dbReference>
<evidence type="ECO:0000256" key="4">
    <source>
        <dbReference type="RuleBase" id="RU003744"/>
    </source>
</evidence>
<dbReference type="PANTHER" id="PTHR35936:SF17">
    <property type="entry name" value="ARGININE-BINDING EXTRACELLULAR PROTEIN ARTP"/>
    <property type="match status" value="1"/>
</dbReference>
<evidence type="ECO:0000256" key="2">
    <source>
        <dbReference type="ARBA" id="ARBA00010333"/>
    </source>
</evidence>
<name>A0A4S2F345_9ACTN</name>
<dbReference type="EMBL" id="SRYE01000001">
    <property type="protein sequence ID" value="TGY63376.1"/>
    <property type="molecule type" value="Genomic_DNA"/>
</dbReference>
<evidence type="ECO:0000259" key="7">
    <source>
        <dbReference type="SMART" id="SM00062"/>
    </source>
</evidence>
<comment type="similarity">
    <text evidence="2 4">Belongs to the bacterial solute-binding protein 3 family.</text>
</comment>
<feature type="chain" id="PRO_5038421100" evidence="6">
    <location>
        <begin position="23"/>
        <end position="364"/>
    </location>
</feature>
<proteinExistence type="inferred from homology"/>
<dbReference type="InterPro" id="IPR001638">
    <property type="entry name" value="Solute-binding_3/MltF_N"/>
</dbReference>
<comment type="subcellular location">
    <subcellularLocation>
        <location evidence="1">Cell envelope</location>
    </subcellularLocation>
</comment>